<sequence length="52" mass="5682">MHCRMAKPWPVIAADLIPPPEIQGAASRVCKFRKLPMDCGKLNNLAPLSPTP</sequence>
<reference evidence="1" key="1">
    <citation type="submission" date="2023-07" db="EMBL/GenBank/DDBJ databases">
        <title>draft genome sequence of fig (Ficus carica).</title>
        <authorList>
            <person name="Takahashi T."/>
            <person name="Nishimura K."/>
        </authorList>
    </citation>
    <scope>NUCLEOTIDE SEQUENCE</scope>
</reference>
<keyword evidence="2" id="KW-1185">Reference proteome</keyword>
<feature type="non-terminal residue" evidence="1">
    <location>
        <position position="1"/>
    </location>
</feature>
<comment type="caution">
    <text evidence="1">The sequence shown here is derived from an EMBL/GenBank/DDBJ whole genome shotgun (WGS) entry which is preliminary data.</text>
</comment>
<dbReference type="Proteomes" id="UP001187192">
    <property type="component" value="Unassembled WGS sequence"/>
</dbReference>
<evidence type="ECO:0000313" key="1">
    <source>
        <dbReference type="EMBL" id="GMN75298.1"/>
    </source>
</evidence>
<accession>A0AA88EJ76</accession>
<proteinExistence type="predicted"/>
<dbReference type="EMBL" id="BTGU01021346">
    <property type="protein sequence ID" value="GMN75298.1"/>
    <property type="molecule type" value="Genomic_DNA"/>
</dbReference>
<protein>
    <submittedName>
        <fullName evidence="1">Uncharacterized protein</fullName>
    </submittedName>
</protein>
<dbReference type="AlphaFoldDB" id="A0AA88EJ76"/>
<gene>
    <name evidence="1" type="ORF">TIFTF001_056588</name>
</gene>
<evidence type="ECO:0000313" key="2">
    <source>
        <dbReference type="Proteomes" id="UP001187192"/>
    </source>
</evidence>
<organism evidence="1 2">
    <name type="scientific">Ficus carica</name>
    <name type="common">Common fig</name>
    <dbReference type="NCBI Taxonomy" id="3494"/>
    <lineage>
        <taxon>Eukaryota</taxon>
        <taxon>Viridiplantae</taxon>
        <taxon>Streptophyta</taxon>
        <taxon>Embryophyta</taxon>
        <taxon>Tracheophyta</taxon>
        <taxon>Spermatophyta</taxon>
        <taxon>Magnoliopsida</taxon>
        <taxon>eudicotyledons</taxon>
        <taxon>Gunneridae</taxon>
        <taxon>Pentapetalae</taxon>
        <taxon>rosids</taxon>
        <taxon>fabids</taxon>
        <taxon>Rosales</taxon>
        <taxon>Moraceae</taxon>
        <taxon>Ficeae</taxon>
        <taxon>Ficus</taxon>
    </lineage>
</organism>
<name>A0AA88EJ76_FICCA</name>